<dbReference type="InterPro" id="IPR030678">
    <property type="entry name" value="Peptide/Ni-bd"/>
</dbReference>
<dbReference type="PROSITE" id="PS51257">
    <property type="entry name" value="PROKAR_LIPOPROTEIN"/>
    <property type="match status" value="1"/>
</dbReference>
<evidence type="ECO:0000313" key="4">
    <source>
        <dbReference type="Proteomes" id="UP000232609"/>
    </source>
</evidence>
<dbReference type="PIRSF" id="PIRSF002741">
    <property type="entry name" value="MppA"/>
    <property type="match status" value="1"/>
</dbReference>
<dbReference type="GO" id="GO:0015833">
    <property type="term" value="P:peptide transport"/>
    <property type="evidence" value="ECO:0007669"/>
    <property type="project" value="TreeGrafter"/>
</dbReference>
<dbReference type="Proteomes" id="UP000232609">
    <property type="component" value="Chromosome"/>
</dbReference>
<dbReference type="InterPro" id="IPR039424">
    <property type="entry name" value="SBP_5"/>
</dbReference>
<organism evidence="3 4">
    <name type="scientific">Bifidobacterium breve</name>
    <dbReference type="NCBI Taxonomy" id="1685"/>
    <lineage>
        <taxon>Bacteria</taxon>
        <taxon>Bacillati</taxon>
        <taxon>Actinomycetota</taxon>
        <taxon>Actinomycetes</taxon>
        <taxon>Bifidobacteriales</taxon>
        <taxon>Bifidobacteriaceae</taxon>
        <taxon>Bifidobacterium</taxon>
    </lineage>
</organism>
<dbReference type="EMBL" id="CP021392">
    <property type="protein sequence ID" value="AUD80603.1"/>
    <property type="molecule type" value="Genomic_DNA"/>
</dbReference>
<dbReference type="AlphaFoldDB" id="A0A0L0LTQ1"/>
<dbReference type="Pfam" id="PF00496">
    <property type="entry name" value="SBP_bac_5"/>
    <property type="match status" value="1"/>
</dbReference>
<dbReference type="GO" id="GO:1904680">
    <property type="term" value="F:peptide transmembrane transporter activity"/>
    <property type="evidence" value="ECO:0007669"/>
    <property type="project" value="TreeGrafter"/>
</dbReference>
<dbReference type="Gene3D" id="3.10.105.10">
    <property type="entry name" value="Dipeptide-binding Protein, Domain 3"/>
    <property type="match status" value="1"/>
</dbReference>
<dbReference type="PANTHER" id="PTHR30290">
    <property type="entry name" value="PERIPLASMIC BINDING COMPONENT OF ABC TRANSPORTER"/>
    <property type="match status" value="1"/>
</dbReference>
<sequence length="539" mass="58924">MVRWKKIAAILAPVLLLSACGSTQSASSANDSSAGPNAVISVNGTEPQVSLVPMNTGEVGGDRILSAILAGLVAYDPSGKPVNEVAESITPNSDATQFTVKIKDGWKFTDGTPVTSESFTKAWSYAANVTNAQLNSSYFSIVKGYDELQKEGTPSDAQLSGLVVKDDHTFQINLNAPDSALPSQLGSVSFLPVPEAFYKDPKAYGEKPIGNGAYKLVSWKHGQGAKVIRNDDYKGNFPAKNGGIDFRFYTTLDSAYADVQAGNLDLLDQIPATSYSSYQKNKNVKVFTAAGSQTQGISIPERLKHFSGEEGILRRQAISLSIDRDLIIKKLFYGTRVKAVDYSAPSITGYTDNLKNKTILEYNPQKGKELWKKADAISPWDGTLSIAYNADSSDKQWIEAVLHQLQDNLGVDVQPQSYPTKKELRTAAVDKTLPTPYQSGWAPDYPNIENYLTLRFSSDGGYNEYDYHNDNVDKILAEGSAAPTTDDANAKYQEAEEILLNDLPQIPLWYQNITAVGSKDIKKAAFTYNNYPMYADLEK</sequence>
<feature type="domain" description="Solute-binding protein family 5" evidence="2">
    <location>
        <begin position="80"/>
        <end position="462"/>
    </location>
</feature>
<protein>
    <submittedName>
        <fullName evidence="3">Solute-binding protein of ABC transporter system for peptides</fullName>
    </submittedName>
</protein>
<reference evidence="3 4" key="1">
    <citation type="submission" date="2017-05" db="EMBL/GenBank/DDBJ databases">
        <title>Comparative genomics and methylome analysis of the gut commensal Bifidobacterium breve.</title>
        <authorList>
            <person name="Bottacini F."/>
            <person name="Morrissey R."/>
            <person name="Roberts R.J."/>
            <person name="James K."/>
            <person name="van Breen J."/>
            <person name="Egan M."/>
            <person name="Lambert J."/>
            <person name="van Limpt K."/>
            <person name="Stanton C."/>
            <person name="Knol J."/>
            <person name="O' Connell Motherway M."/>
            <person name="van Sinderen D."/>
        </authorList>
    </citation>
    <scope>NUCLEOTIDE SEQUENCE [LARGE SCALE GENOMIC DNA]</scope>
    <source>
        <strain evidence="3 4">NRBB51</strain>
    </source>
</reference>
<keyword evidence="1" id="KW-0732">Signal</keyword>
<dbReference type="GO" id="GO:0043190">
    <property type="term" value="C:ATP-binding cassette (ABC) transporter complex"/>
    <property type="evidence" value="ECO:0007669"/>
    <property type="project" value="InterPro"/>
</dbReference>
<dbReference type="RefSeq" id="WP_025221286.1">
    <property type="nucleotide sequence ID" value="NZ_BCXN01000045.1"/>
</dbReference>
<dbReference type="CDD" id="cd00995">
    <property type="entry name" value="PBP2_NikA_DppA_OppA_like"/>
    <property type="match status" value="1"/>
</dbReference>
<dbReference type="Gene3D" id="3.90.76.10">
    <property type="entry name" value="Dipeptide-binding Protein, Domain 1"/>
    <property type="match status" value="1"/>
</dbReference>
<name>A0A0L0LTQ1_BIFBR</name>
<evidence type="ECO:0000256" key="1">
    <source>
        <dbReference type="SAM" id="SignalP"/>
    </source>
</evidence>
<gene>
    <name evidence="3" type="ORF">NRBB51_0495</name>
</gene>
<dbReference type="GO" id="GO:0042597">
    <property type="term" value="C:periplasmic space"/>
    <property type="evidence" value="ECO:0007669"/>
    <property type="project" value="UniProtKB-ARBA"/>
</dbReference>
<proteinExistence type="predicted"/>
<dbReference type="InterPro" id="IPR000914">
    <property type="entry name" value="SBP_5_dom"/>
</dbReference>
<feature type="chain" id="PRO_5044367225" evidence="1">
    <location>
        <begin position="26"/>
        <end position="539"/>
    </location>
</feature>
<evidence type="ECO:0000313" key="3">
    <source>
        <dbReference type="EMBL" id="AUD80603.1"/>
    </source>
</evidence>
<evidence type="ECO:0000259" key="2">
    <source>
        <dbReference type="Pfam" id="PF00496"/>
    </source>
</evidence>
<accession>A0A0L0LTQ1</accession>
<feature type="signal peptide" evidence="1">
    <location>
        <begin position="1"/>
        <end position="25"/>
    </location>
</feature>
<dbReference type="PANTHER" id="PTHR30290:SF83">
    <property type="entry name" value="ABC TRANSPORTER SUBSTRATE-BINDING PROTEIN"/>
    <property type="match status" value="1"/>
</dbReference>
<dbReference type="SUPFAM" id="SSF53850">
    <property type="entry name" value="Periplasmic binding protein-like II"/>
    <property type="match status" value="1"/>
</dbReference>
<dbReference type="Gene3D" id="3.40.190.10">
    <property type="entry name" value="Periplasmic binding protein-like II"/>
    <property type="match status" value="1"/>
</dbReference>